<protein>
    <recommendedName>
        <fullName evidence="3">Tail fiber domain-containing protein</fullName>
    </recommendedName>
</protein>
<organism evidence="1 2">
    <name type="scientific">Filimonas effusa</name>
    <dbReference type="NCBI Taxonomy" id="2508721"/>
    <lineage>
        <taxon>Bacteria</taxon>
        <taxon>Pseudomonadati</taxon>
        <taxon>Bacteroidota</taxon>
        <taxon>Chitinophagia</taxon>
        <taxon>Chitinophagales</taxon>
        <taxon>Chitinophagaceae</taxon>
        <taxon>Filimonas</taxon>
    </lineage>
</organism>
<name>A0A4Q1D9D8_9BACT</name>
<dbReference type="RefSeq" id="WP_129001702.1">
    <property type="nucleotide sequence ID" value="NZ_SDHZ01000001.1"/>
</dbReference>
<dbReference type="CDD" id="cd19958">
    <property type="entry name" value="pyocin_knob"/>
    <property type="match status" value="1"/>
</dbReference>
<dbReference type="OrthoDB" id="651162at2"/>
<evidence type="ECO:0000313" key="1">
    <source>
        <dbReference type="EMBL" id="RXK85951.1"/>
    </source>
</evidence>
<dbReference type="EMBL" id="SDHZ01000001">
    <property type="protein sequence ID" value="RXK85951.1"/>
    <property type="molecule type" value="Genomic_DNA"/>
</dbReference>
<keyword evidence="2" id="KW-1185">Reference proteome</keyword>
<sequence>MKKAIGLLAFFPILNDLYSQETLKSVTTQGAATDQTIFVTNNVRTSGLPSGRALGLQYGVNEDCGDIFAYDFATSTYKNISIAAGGGNVGIGNQSPAYKLDVNGTGNFSGALSQSGHQVWHAGNLNPARIANLAFTGADVNTYTLPGLYEYDGVTDVVVNAPNGSPNVRILSIGNENRWTQMSFQYDGPEVFFRYKLDNSFSVWHRIWNSGNFNPDNCFMSTGGNISGNVVIGQSTSPRSLDVNGNIKTRKIKVTQTDWADYVFDSSYQLPSLTHVETFIKANKHLPEVPTATEVKTNGLDLGDNQAILLKKIEELTLYIIQQNKQISQQSIQITHQNEEMELVKKRLEQLETKK</sequence>
<comment type="caution">
    <text evidence="1">The sequence shown here is derived from an EMBL/GenBank/DDBJ whole genome shotgun (WGS) entry which is preliminary data.</text>
</comment>
<reference evidence="1 2" key="1">
    <citation type="submission" date="2019-01" db="EMBL/GenBank/DDBJ databases">
        <title>Filimonas sp. strain TTM-71.</title>
        <authorList>
            <person name="Chen W.-M."/>
        </authorList>
    </citation>
    <scope>NUCLEOTIDE SEQUENCE [LARGE SCALE GENOMIC DNA]</scope>
    <source>
        <strain evidence="1 2">TTM-71</strain>
    </source>
</reference>
<evidence type="ECO:0000313" key="2">
    <source>
        <dbReference type="Proteomes" id="UP000290545"/>
    </source>
</evidence>
<dbReference type="Proteomes" id="UP000290545">
    <property type="component" value="Unassembled WGS sequence"/>
</dbReference>
<dbReference type="AlphaFoldDB" id="A0A4Q1D9D8"/>
<evidence type="ECO:0008006" key="3">
    <source>
        <dbReference type="Google" id="ProtNLM"/>
    </source>
</evidence>
<accession>A0A4Q1D9D8</accession>
<gene>
    <name evidence="1" type="ORF">ESB13_03840</name>
</gene>
<proteinExistence type="predicted"/>